<feature type="transmembrane region" description="Helical" evidence="8">
    <location>
        <begin position="79"/>
        <end position="99"/>
    </location>
</feature>
<feature type="transmembrane region" description="Helical" evidence="8">
    <location>
        <begin position="202"/>
        <end position="227"/>
    </location>
</feature>
<comment type="pathway">
    <text evidence="2">Carotenoid biosynthesis.</text>
</comment>
<evidence type="ECO:0000256" key="7">
    <source>
        <dbReference type="ARBA" id="ARBA00023235"/>
    </source>
</evidence>
<evidence type="ECO:0000313" key="11">
    <source>
        <dbReference type="Proteomes" id="UP000176349"/>
    </source>
</evidence>
<dbReference type="InterPro" id="IPR017825">
    <property type="entry name" value="Lycopene_cyclase_dom"/>
</dbReference>
<accession>A0A1G2CAW6</accession>
<dbReference type="GO" id="GO:0016872">
    <property type="term" value="F:intramolecular lyase activity"/>
    <property type="evidence" value="ECO:0007669"/>
    <property type="project" value="InterPro"/>
</dbReference>
<dbReference type="EMBL" id="MHKV01000005">
    <property type="protein sequence ID" value="OGY97617.1"/>
    <property type="molecule type" value="Genomic_DNA"/>
</dbReference>
<protein>
    <recommendedName>
        <fullName evidence="9">Lycopene cyclase domain-containing protein</fullName>
    </recommendedName>
</protein>
<dbReference type="AlphaFoldDB" id="A0A1G2CAW6"/>
<name>A0A1G2CAW6_9BACT</name>
<reference evidence="10 11" key="1">
    <citation type="journal article" date="2016" name="Nat. Commun.">
        <title>Thousands of microbial genomes shed light on interconnected biogeochemical processes in an aquifer system.</title>
        <authorList>
            <person name="Anantharaman K."/>
            <person name="Brown C.T."/>
            <person name="Hug L.A."/>
            <person name="Sharon I."/>
            <person name="Castelle C.J."/>
            <person name="Probst A.J."/>
            <person name="Thomas B.C."/>
            <person name="Singh A."/>
            <person name="Wilkins M.J."/>
            <person name="Karaoz U."/>
            <person name="Brodie E.L."/>
            <person name="Williams K.H."/>
            <person name="Hubbard S.S."/>
            <person name="Banfield J.F."/>
        </authorList>
    </citation>
    <scope>NUCLEOTIDE SEQUENCE [LARGE SCALE GENOMIC DNA]</scope>
</reference>
<dbReference type="GO" id="GO:0016117">
    <property type="term" value="P:carotenoid biosynthetic process"/>
    <property type="evidence" value="ECO:0007669"/>
    <property type="project" value="UniProtKB-KW"/>
</dbReference>
<evidence type="ECO:0000256" key="4">
    <source>
        <dbReference type="ARBA" id="ARBA00022746"/>
    </source>
</evidence>
<evidence type="ECO:0000313" key="10">
    <source>
        <dbReference type="EMBL" id="OGY97617.1"/>
    </source>
</evidence>
<organism evidence="10 11">
    <name type="scientific">Candidatus Liptonbacteria bacterium GWC1_60_9</name>
    <dbReference type="NCBI Taxonomy" id="1798645"/>
    <lineage>
        <taxon>Bacteria</taxon>
        <taxon>Candidatus Liptoniibacteriota</taxon>
    </lineage>
</organism>
<evidence type="ECO:0000256" key="1">
    <source>
        <dbReference type="ARBA" id="ARBA00004141"/>
    </source>
</evidence>
<evidence type="ECO:0000259" key="9">
    <source>
        <dbReference type="Pfam" id="PF18916"/>
    </source>
</evidence>
<dbReference type="Pfam" id="PF18916">
    <property type="entry name" value="Lycopene_cyc"/>
    <property type="match status" value="1"/>
</dbReference>
<sequence>MASVLGLTGQYAWLVWSLLLLAVWFGVYSSLSGRRVSRKEMLLVSVWTALLGLTEPLFVPEYWDPPSLFDLARRTGFDLESIIFAWSAGGLAAVGFERLFPARHRALPAAAHHAPRHRFHALALLSAPLIFAIFYASSELNPIHSTIIALACGGIAVGLCRPDLWKKLIAGAFLFLGLYFLYFLALNAFFPGYVAQVWNLGALSGVLVAGIPLEELGFAFAFGFLWAGLYEHINWYALETDRRGAAAP</sequence>
<keyword evidence="4" id="KW-0125">Carotenoid biosynthesis</keyword>
<evidence type="ECO:0000256" key="5">
    <source>
        <dbReference type="ARBA" id="ARBA00022989"/>
    </source>
</evidence>
<feature type="domain" description="Lycopene cyclase" evidence="9">
    <location>
        <begin position="143"/>
        <end position="233"/>
    </location>
</feature>
<comment type="subcellular location">
    <subcellularLocation>
        <location evidence="1">Membrane</location>
        <topology evidence="1">Multi-pass membrane protein</topology>
    </subcellularLocation>
</comment>
<comment type="caution">
    <text evidence="10">The sequence shown here is derived from an EMBL/GenBank/DDBJ whole genome shotgun (WGS) entry which is preliminary data.</text>
</comment>
<keyword evidence="7" id="KW-0413">Isomerase</keyword>
<gene>
    <name evidence="10" type="ORF">A2128_02160</name>
</gene>
<dbReference type="GO" id="GO:0045436">
    <property type="term" value="F:lycopene beta cyclase activity"/>
    <property type="evidence" value="ECO:0007669"/>
    <property type="project" value="UniProtKB-ARBA"/>
</dbReference>
<proteinExistence type="predicted"/>
<dbReference type="GO" id="GO:0016020">
    <property type="term" value="C:membrane"/>
    <property type="evidence" value="ECO:0007669"/>
    <property type="project" value="UniProtKB-SubCell"/>
</dbReference>
<keyword evidence="3 8" id="KW-0812">Transmembrane</keyword>
<dbReference type="Proteomes" id="UP000176349">
    <property type="component" value="Unassembled WGS sequence"/>
</dbReference>
<feature type="transmembrane region" description="Helical" evidence="8">
    <location>
        <begin position="12"/>
        <end position="29"/>
    </location>
</feature>
<evidence type="ECO:0000256" key="6">
    <source>
        <dbReference type="ARBA" id="ARBA00023136"/>
    </source>
</evidence>
<feature type="transmembrane region" description="Helical" evidence="8">
    <location>
        <begin position="41"/>
        <end position="59"/>
    </location>
</feature>
<keyword evidence="5 8" id="KW-1133">Transmembrane helix</keyword>
<evidence type="ECO:0000256" key="3">
    <source>
        <dbReference type="ARBA" id="ARBA00022692"/>
    </source>
</evidence>
<evidence type="ECO:0000256" key="2">
    <source>
        <dbReference type="ARBA" id="ARBA00004829"/>
    </source>
</evidence>
<feature type="transmembrane region" description="Helical" evidence="8">
    <location>
        <begin position="143"/>
        <end position="161"/>
    </location>
</feature>
<feature type="transmembrane region" description="Helical" evidence="8">
    <location>
        <begin position="119"/>
        <end position="137"/>
    </location>
</feature>
<feature type="transmembrane region" description="Helical" evidence="8">
    <location>
        <begin position="168"/>
        <end position="190"/>
    </location>
</feature>
<evidence type="ECO:0000256" key="8">
    <source>
        <dbReference type="SAM" id="Phobius"/>
    </source>
</evidence>
<keyword evidence="6 8" id="KW-0472">Membrane</keyword>